<accession>A0ABT9IWR8</accession>
<dbReference type="Pfam" id="PF00905">
    <property type="entry name" value="Transpeptidase"/>
    <property type="match status" value="1"/>
</dbReference>
<reference evidence="2 3" key="1">
    <citation type="submission" date="2023-08" db="EMBL/GenBank/DDBJ databases">
        <authorList>
            <person name="Park J.-S."/>
        </authorList>
    </citation>
    <scope>NUCLEOTIDE SEQUENCE [LARGE SCALE GENOMIC DNA]</scope>
    <source>
        <strain evidence="2 3">2205SS18-9</strain>
    </source>
</reference>
<feature type="domain" description="Penicillin-binding protein transpeptidase" evidence="1">
    <location>
        <begin position="3"/>
        <end position="159"/>
    </location>
</feature>
<comment type="caution">
    <text evidence="2">The sequence shown here is derived from an EMBL/GenBank/DDBJ whole genome shotgun (WGS) entry which is preliminary data.</text>
</comment>
<dbReference type="RefSeq" id="WP_305990862.1">
    <property type="nucleotide sequence ID" value="NZ_JAVAMP010000001.1"/>
</dbReference>
<dbReference type="Gene3D" id="3.40.710.10">
    <property type="entry name" value="DD-peptidase/beta-lactamase superfamily"/>
    <property type="match status" value="1"/>
</dbReference>
<dbReference type="PANTHER" id="PTHR30627">
    <property type="entry name" value="PEPTIDOGLYCAN D,D-TRANSPEPTIDASE"/>
    <property type="match status" value="1"/>
</dbReference>
<dbReference type="Proteomes" id="UP001231941">
    <property type="component" value="Unassembled WGS sequence"/>
</dbReference>
<protein>
    <submittedName>
        <fullName evidence="2">Penicillin-binding transpeptidase domain-containing protein</fullName>
    </submittedName>
</protein>
<keyword evidence="3" id="KW-1185">Reference proteome</keyword>
<sequence length="167" mass="18453">MAGLDLWDSYMKKFGLGVVTGSSLPNEYSGTINYYNLESTGSILSSLVFSSWGQEGNYTTLQLAQYAVMLANKGKRLQPQFVDKITTFDGKTIEKFEPNILNEVEFPDQYLDLVHSAMTEVKKSGFDGFPYEVAVETGTSESDIARQKVNNDLFIAFAPGRIAADSC</sequence>
<evidence type="ECO:0000313" key="3">
    <source>
        <dbReference type="Proteomes" id="UP001231941"/>
    </source>
</evidence>
<dbReference type="EMBL" id="JAVAMP010000001">
    <property type="protein sequence ID" value="MDP5273254.1"/>
    <property type="molecule type" value="Genomic_DNA"/>
</dbReference>
<dbReference type="SUPFAM" id="SSF56601">
    <property type="entry name" value="beta-lactamase/transpeptidase-like"/>
    <property type="match status" value="1"/>
</dbReference>
<proteinExistence type="predicted"/>
<organism evidence="2 3">
    <name type="scientific">Chengkuizengella axinellae</name>
    <dbReference type="NCBI Taxonomy" id="3064388"/>
    <lineage>
        <taxon>Bacteria</taxon>
        <taxon>Bacillati</taxon>
        <taxon>Bacillota</taxon>
        <taxon>Bacilli</taxon>
        <taxon>Bacillales</taxon>
        <taxon>Paenibacillaceae</taxon>
        <taxon>Chengkuizengella</taxon>
    </lineage>
</organism>
<evidence type="ECO:0000313" key="2">
    <source>
        <dbReference type="EMBL" id="MDP5273254.1"/>
    </source>
</evidence>
<dbReference type="InterPro" id="IPR001460">
    <property type="entry name" value="PCN-bd_Tpept"/>
</dbReference>
<dbReference type="InterPro" id="IPR050515">
    <property type="entry name" value="Beta-lactam/transpept"/>
</dbReference>
<dbReference type="InterPro" id="IPR012338">
    <property type="entry name" value="Beta-lactam/transpept-like"/>
</dbReference>
<name>A0ABT9IWR8_9BACL</name>
<gene>
    <name evidence="2" type="ORF">Q5Y73_03995</name>
</gene>
<evidence type="ECO:0000259" key="1">
    <source>
        <dbReference type="Pfam" id="PF00905"/>
    </source>
</evidence>
<dbReference type="PANTHER" id="PTHR30627:SF2">
    <property type="entry name" value="PEPTIDOGLYCAN D,D-TRANSPEPTIDASE MRDA"/>
    <property type="match status" value="1"/>
</dbReference>